<accession>A0A8J6BTA8</accession>
<protein>
    <submittedName>
        <fullName evidence="1">Uncharacterized protein</fullName>
    </submittedName>
</protein>
<reference evidence="1" key="1">
    <citation type="journal article" date="2021" name="bioRxiv">
        <title>Whole Genome Assembly and Annotation of Northern Wild Rice, Zizania palustris L., Supports a Whole Genome Duplication in the Zizania Genus.</title>
        <authorList>
            <person name="Haas M."/>
            <person name="Kono T."/>
            <person name="Macchietto M."/>
            <person name="Millas R."/>
            <person name="McGilp L."/>
            <person name="Shao M."/>
            <person name="Duquette J."/>
            <person name="Hirsch C.N."/>
            <person name="Kimball J."/>
        </authorList>
    </citation>
    <scope>NUCLEOTIDE SEQUENCE</scope>
    <source>
        <tissue evidence="1">Fresh leaf tissue</tissue>
    </source>
</reference>
<reference evidence="1" key="2">
    <citation type="submission" date="2021-02" db="EMBL/GenBank/DDBJ databases">
        <authorList>
            <person name="Kimball J.A."/>
            <person name="Haas M.W."/>
            <person name="Macchietto M."/>
            <person name="Kono T."/>
            <person name="Duquette J."/>
            <person name="Shao M."/>
        </authorList>
    </citation>
    <scope>NUCLEOTIDE SEQUENCE</scope>
    <source>
        <tissue evidence="1">Fresh leaf tissue</tissue>
    </source>
</reference>
<gene>
    <name evidence="1" type="ORF">GUJ93_ZPchr0012g20031</name>
</gene>
<dbReference type="EMBL" id="JAAALK010000080">
    <property type="protein sequence ID" value="KAG8092275.1"/>
    <property type="molecule type" value="Genomic_DNA"/>
</dbReference>
<sequence>MGRLDTSRAWTSLLVCCASPASLSGNNYQLRGSVTRGVAVEWTVGAGAPMASGVGGGGGLEAGPAKAFQGAAPGGGCLEVVAGVAVASGVGRWQRIGSGTGGGGGVPGGRGGV</sequence>
<keyword evidence="2" id="KW-1185">Reference proteome</keyword>
<evidence type="ECO:0000313" key="1">
    <source>
        <dbReference type="EMBL" id="KAG8092275.1"/>
    </source>
</evidence>
<dbReference type="AlphaFoldDB" id="A0A8J6BTA8"/>
<dbReference type="Proteomes" id="UP000729402">
    <property type="component" value="Unassembled WGS sequence"/>
</dbReference>
<organism evidence="1 2">
    <name type="scientific">Zizania palustris</name>
    <name type="common">Northern wild rice</name>
    <dbReference type="NCBI Taxonomy" id="103762"/>
    <lineage>
        <taxon>Eukaryota</taxon>
        <taxon>Viridiplantae</taxon>
        <taxon>Streptophyta</taxon>
        <taxon>Embryophyta</taxon>
        <taxon>Tracheophyta</taxon>
        <taxon>Spermatophyta</taxon>
        <taxon>Magnoliopsida</taxon>
        <taxon>Liliopsida</taxon>
        <taxon>Poales</taxon>
        <taxon>Poaceae</taxon>
        <taxon>BOP clade</taxon>
        <taxon>Oryzoideae</taxon>
        <taxon>Oryzeae</taxon>
        <taxon>Zizaniinae</taxon>
        <taxon>Zizania</taxon>
    </lineage>
</organism>
<comment type="caution">
    <text evidence="1">The sequence shown here is derived from an EMBL/GenBank/DDBJ whole genome shotgun (WGS) entry which is preliminary data.</text>
</comment>
<proteinExistence type="predicted"/>
<evidence type="ECO:0000313" key="2">
    <source>
        <dbReference type="Proteomes" id="UP000729402"/>
    </source>
</evidence>
<name>A0A8J6BTA8_ZIZPA</name>